<keyword evidence="1" id="KW-0472">Membrane</keyword>
<evidence type="ECO:0000256" key="1">
    <source>
        <dbReference type="SAM" id="Phobius"/>
    </source>
</evidence>
<gene>
    <name evidence="2" type="ORF">A3843_09920</name>
</gene>
<sequence length="164" mass="17993">MDPLTIALDLAGELERSGIRSVFGYGWWVLPATKLAHALGAALLFGCLVPMNLRMLGVWRSAPLHDLARVLVRSSLVGGLVAIVSGVLLLSLNARGYVQNEMMWWKAGFFVAALLNALALRFVPAWRYLARVDSRGTIRRFRWAGLIGLVAWGGVMVCGQLINF</sequence>
<reference evidence="2 3" key="1">
    <citation type="submission" date="2016-03" db="EMBL/GenBank/DDBJ databases">
        <title>Genome sequence of Nesiotobacter sp. nov., a moderately halophilic alphaproteobacterium isolated from the Yellow Sea, China.</title>
        <authorList>
            <person name="Zhang G."/>
            <person name="Zhang R."/>
        </authorList>
    </citation>
    <scope>NUCLEOTIDE SEQUENCE [LARGE SCALE GENOMIC DNA]</scope>
    <source>
        <strain evidence="2 3">WB1-6</strain>
    </source>
</reference>
<name>A0A1U7JHG2_9HYPH</name>
<feature type="transmembrane region" description="Helical" evidence="1">
    <location>
        <begin position="143"/>
        <end position="162"/>
    </location>
</feature>
<keyword evidence="3" id="KW-1185">Reference proteome</keyword>
<proteinExistence type="predicted"/>
<feature type="transmembrane region" description="Helical" evidence="1">
    <location>
        <begin position="104"/>
        <end position="123"/>
    </location>
</feature>
<dbReference type="RefSeq" id="WP_036489092.1">
    <property type="nucleotide sequence ID" value="NZ_LVVZ01000015.1"/>
</dbReference>
<evidence type="ECO:0008006" key="4">
    <source>
        <dbReference type="Google" id="ProtNLM"/>
    </source>
</evidence>
<evidence type="ECO:0000313" key="2">
    <source>
        <dbReference type="EMBL" id="OKL44122.1"/>
    </source>
</evidence>
<accession>A0A1U7JHG2</accession>
<keyword evidence="1" id="KW-0812">Transmembrane</keyword>
<evidence type="ECO:0000313" key="3">
    <source>
        <dbReference type="Proteomes" id="UP000185783"/>
    </source>
</evidence>
<keyword evidence="1" id="KW-1133">Transmembrane helix</keyword>
<dbReference type="EMBL" id="LVVZ01000015">
    <property type="protein sequence ID" value="OKL44122.1"/>
    <property type="molecule type" value="Genomic_DNA"/>
</dbReference>
<feature type="transmembrane region" description="Helical" evidence="1">
    <location>
        <begin position="25"/>
        <end position="49"/>
    </location>
</feature>
<organism evidence="2 3">
    <name type="scientific">Pseudovibrio exalbescens</name>
    <dbReference type="NCBI Taxonomy" id="197461"/>
    <lineage>
        <taxon>Bacteria</taxon>
        <taxon>Pseudomonadati</taxon>
        <taxon>Pseudomonadota</taxon>
        <taxon>Alphaproteobacteria</taxon>
        <taxon>Hyphomicrobiales</taxon>
        <taxon>Stappiaceae</taxon>
        <taxon>Pseudovibrio</taxon>
    </lineage>
</organism>
<comment type="caution">
    <text evidence="2">The sequence shown here is derived from an EMBL/GenBank/DDBJ whole genome shotgun (WGS) entry which is preliminary data.</text>
</comment>
<protein>
    <recommendedName>
        <fullName evidence="4">DUF2214 domain-containing protein</fullName>
    </recommendedName>
</protein>
<dbReference type="AlphaFoldDB" id="A0A1U7JHG2"/>
<dbReference type="Proteomes" id="UP000185783">
    <property type="component" value="Unassembled WGS sequence"/>
</dbReference>
<dbReference type="STRING" id="197461.A3843_09920"/>
<feature type="transmembrane region" description="Helical" evidence="1">
    <location>
        <begin position="70"/>
        <end position="92"/>
    </location>
</feature>